<feature type="transmembrane region" description="Helical" evidence="1">
    <location>
        <begin position="12"/>
        <end position="31"/>
    </location>
</feature>
<feature type="domain" description="DUF6533" evidence="2">
    <location>
        <begin position="17"/>
        <end position="62"/>
    </location>
</feature>
<accession>A0A8H3BXD5</accession>
<feature type="transmembrane region" description="Helical" evidence="1">
    <location>
        <begin position="229"/>
        <end position="249"/>
    </location>
</feature>
<organism evidence="3 4">
    <name type="scientific">Rhizoctonia solani</name>
    <dbReference type="NCBI Taxonomy" id="456999"/>
    <lineage>
        <taxon>Eukaryota</taxon>
        <taxon>Fungi</taxon>
        <taxon>Dikarya</taxon>
        <taxon>Basidiomycota</taxon>
        <taxon>Agaricomycotina</taxon>
        <taxon>Agaricomycetes</taxon>
        <taxon>Cantharellales</taxon>
        <taxon>Ceratobasidiaceae</taxon>
        <taxon>Rhizoctonia</taxon>
    </lineage>
</organism>
<keyword evidence="1" id="KW-1133">Transmembrane helix</keyword>
<evidence type="ECO:0000256" key="1">
    <source>
        <dbReference type="SAM" id="Phobius"/>
    </source>
</evidence>
<keyword evidence="1" id="KW-0472">Membrane</keyword>
<reference evidence="3" key="1">
    <citation type="submission" date="2021-01" db="EMBL/GenBank/DDBJ databases">
        <authorList>
            <person name="Kaushik A."/>
        </authorList>
    </citation>
    <scope>NUCLEOTIDE SEQUENCE</scope>
    <source>
        <strain evidence="3">AG3-T5</strain>
    </source>
</reference>
<proteinExistence type="predicted"/>
<comment type="caution">
    <text evidence="3">The sequence shown here is derived from an EMBL/GenBank/DDBJ whole genome shotgun (WGS) entry which is preliminary data.</text>
</comment>
<evidence type="ECO:0000313" key="3">
    <source>
        <dbReference type="EMBL" id="CAE6468023.1"/>
    </source>
</evidence>
<evidence type="ECO:0000259" key="2">
    <source>
        <dbReference type="Pfam" id="PF20151"/>
    </source>
</evidence>
<dbReference type="AlphaFoldDB" id="A0A8H3BXD5"/>
<feature type="transmembrane region" description="Helical" evidence="1">
    <location>
        <begin position="255"/>
        <end position="272"/>
    </location>
</feature>
<feature type="transmembrane region" description="Helical" evidence="1">
    <location>
        <begin position="51"/>
        <end position="76"/>
    </location>
</feature>
<feature type="transmembrane region" description="Helical" evidence="1">
    <location>
        <begin position="134"/>
        <end position="155"/>
    </location>
</feature>
<dbReference type="Pfam" id="PF20151">
    <property type="entry name" value="DUF6533"/>
    <property type="match status" value="1"/>
</dbReference>
<gene>
    <name evidence="3" type="ORF">RDB_LOCUS169493</name>
</gene>
<name>A0A8H3BXD5_9AGAM</name>
<sequence>MDPDTKTAYMNILGAKYLSMVSCSLLIYDILTTLPTEVRYVWRSRWSFGRVAFHINRMWAPIVLAKLITALFMYHLSDTMYEVSRHNMMSIQTKRLLYRCIFVSLFYIYGSVVAMLIVTSVLIVRIWVIYDRKLWVLIVVCAGCLAVSAPSLVFLQVQAQRKNLVANPAPDFVTGCIFKSNPVSYIPYIAPFIYETALFGMTVYKTCQLSRGHVATPIIARLMQDGSNYYFVVIGTLVFVGLGSLSPAVSPAVNGSGIFLAVLSSMCSRLILSTRSFYNDAKVTDDFLEMENLPKSTSNQKSSALGACTSTEALSHYPPRKLNV</sequence>
<dbReference type="Proteomes" id="UP000663841">
    <property type="component" value="Unassembled WGS sequence"/>
</dbReference>
<protein>
    <recommendedName>
        <fullName evidence="2">DUF6533 domain-containing protein</fullName>
    </recommendedName>
</protein>
<evidence type="ECO:0000313" key="4">
    <source>
        <dbReference type="Proteomes" id="UP000663841"/>
    </source>
</evidence>
<feature type="transmembrane region" description="Helical" evidence="1">
    <location>
        <begin position="96"/>
        <end position="128"/>
    </location>
</feature>
<dbReference type="EMBL" id="CAJMWW010000347">
    <property type="protein sequence ID" value="CAE6468023.1"/>
    <property type="molecule type" value="Genomic_DNA"/>
</dbReference>
<dbReference type="InterPro" id="IPR045340">
    <property type="entry name" value="DUF6533"/>
</dbReference>
<keyword evidence="1" id="KW-0812">Transmembrane</keyword>